<evidence type="ECO:0000313" key="2">
    <source>
        <dbReference type="Proteomes" id="UP000805649"/>
    </source>
</evidence>
<protein>
    <submittedName>
        <fullName evidence="1">Uncharacterized protein</fullName>
    </submittedName>
</protein>
<organism evidence="1 2">
    <name type="scientific">Colletotrichum truncatum</name>
    <name type="common">Anthracnose fungus</name>
    <name type="synonym">Colletotrichum capsici</name>
    <dbReference type="NCBI Taxonomy" id="5467"/>
    <lineage>
        <taxon>Eukaryota</taxon>
        <taxon>Fungi</taxon>
        <taxon>Dikarya</taxon>
        <taxon>Ascomycota</taxon>
        <taxon>Pezizomycotina</taxon>
        <taxon>Sordariomycetes</taxon>
        <taxon>Hypocreomycetidae</taxon>
        <taxon>Glomerellales</taxon>
        <taxon>Glomerellaceae</taxon>
        <taxon>Colletotrichum</taxon>
        <taxon>Colletotrichum truncatum species complex</taxon>
    </lineage>
</organism>
<gene>
    <name evidence="1" type="ORF">CTRU02_213439</name>
</gene>
<evidence type="ECO:0000313" key="1">
    <source>
        <dbReference type="EMBL" id="KAL0932486.1"/>
    </source>
</evidence>
<accession>A0ACC3YKQ6</accession>
<dbReference type="EMBL" id="VUJX02000009">
    <property type="protein sequence ID" value="KAL0932486.1"/>
    <property type="molecule type" value="Genomic_DNA"/>
</dbReference>
<comment type="caution">
    <text evidence="1">The sequence shown here is derived from an EMBL/GenBank/DDBJ whole genome shotgun (WGS) entry which is preliminary data.</text>
</comment>
<dbReference type="Proteomes" id="UP000805649">
    <property type="component" value="Unassembled WGS sequence"/>
</dbReference>
<proteinExistence type="predicted"/>
<keyword evidence="2" id="KW-1185">Reference proteome</keyword>
<name>A0ACC3YKQ6_COLTU</name>
<reference evidence="1 2" key="1">
    <citation type="journal article" date="2020" name="Phytopathology">
        <title>Genome Sequence Resources of Colletotrichum truncatum, C. plurivorum, C. musicola, and C. sojae: Four Species Pathogenic to Soybean (Glycine max).</title>
        <authorList>
            <person name="Rogerio F."/>
            <person name="Boufleur T.R."/>
            <person name="Ciampi-Guillardi M."/>
            <person name="Sukno S.A."/>
            <person name="Thon M.R."/>
            <person name="Massola Junior N.S."/>
            <person name="Baroncelli R."/>
        </authorList>
    </citation>
    <scope>NUCLEOTIDE SEQUENCE [LARGE SCALE GENOMIC DNA]</scope>
    <source>
        <strain evidence="1 2">CMES1059</strain>
    </source>
</reference>
<sequence length="541" mass="60591">MQRTTEVVTTEASTDRAQRLLFWHRKQRKRAASPHLSEHYRRYLEDVGAFLVLPKSTTDALLPIYTASLDDLIPIMDGASVVRDQSNGQSSNYLVRAICLVVCKSKQASPFLQLVEGGPILEPLEFASKLLEGLDAAVKANLEPDRVTKIQILTLMHLHNDGLAGVDRSSSYLSQAICEAWSISLHLKVPGSPEQKRCDFLWWTLRNFDRLNKPIMAAAPFMIDDTDVAVDRISPREDDYRSQVMSISLTLGDLMTTATRVYKASSKATVDLCDDFPSLSELTSGTAFERFHRSHAAYLEIWYHVAAMLSCRYSGPGRPQYSRRLASADRVISIISQEGSERLPPLPLIPYAISMATTVIYRALRDERRNTSKACEDLGLCCNALEILSERWTSVKGVARLAKRLLRFIDRGITQVQLGDKNECLCRDCGSHGTAVSAVSRPLEIAPEGRNETVHILQPTTPIPCLVDSSQTLHQENGAGIDQLVQLQPGDSWENFDVSYTQLDRAFHDMFDDGMPDVFRDPAAWDFIEVPNEAYSHWSTQ</sequence>